<dbReference type="Proteomes" id="UP000664859">
    <property type="component" value="Unassembled WGS sequence"/>
</dbReference>
<keyword evidence="1 3" id="KW-0597">Phosphoprotein</keyword>
<dbReference type="InterPro" id="IPR001789">
    <property type="entry name" value="Sig_transdc_resp-reg_receiver"/>
</dbReference>
<feature type="modified residue" description="4-aspartylphosphate" evidence="3">
    <location>
        <position position="53"/>
    </location>
</feature>
<reference evidence="5" key="1">
    <citation type="submission" date="2021-02" db="EMBL/GenBank/DDBJ databases">
        <title>First Annotated Genome of the Yellow-green Alga Tribonema minus.</title>
        <authorList>
            <person name="Mahan K.M."/>
        </authorList>
    </citation>
    <scope>NUCLEOTIDE SEQUENCE</scope>
    <source>
        <strain evidence="5">UTEX B ZZ1240</strain>
    </source>
</reference>
<dbReference type="Pfam" id="PF00072">
    <property type="entry name" value="Response_reg"/>
    <property type="match status" value="1"/>
</dbReference>
<evidence type="ECO:0000256" key="1">
    <source>
        <dbReference type="ARBA" id="ARBA00022553"/>
    </source>
</evidence>
<evidence type="ECO:0000256" key="2">
    <source>
        <dbReference type="ARBA" id="ARBA00023012"/>
    </source>
</evidence>
<sequence>MRGLILVIDDTKSVRTLVGKALDWWGFDIEYATNGLQGLEALKKQQYALVITDLQMPVLDGLECVQRFRAWEWQRQIILATSANCEAADMDLCIDSGADGFLPKPLSLSLL</sequence>
<dbReference type="CDD" id="cd17546">
    <property type="entry name" value="REC_hyHK_CKI1_RcsC-like"/>
    <property type="match status" value="1"/>
</dbReference>
<evidence type="ECO:0000256" key="3">
    <source>
        <dbReference type="PROSITE-ProRule" id="PRU00169"/>
    </source>
</evidence>
<gene>
    <name evidence="5" type="ORF">JKP88DRAFT_176428</name>
</gene>
<accession>A0A835Z8X6</accession>
<dbReference type="PANTHER" id="PTHR45339">
    <property type="entry name" value="HYBRID SIGNAL TRANSDUCTION HISTIDINE KINASE J"/>
    <property type="match status" value="1"/>
</dbReference>
<evidence type="ECO:0000313" key="5">
    <source>
        <dbReference type="EMBL" id="KAG5189917.1"/>
    </source>
</evidence>
<dbReference type="OrthoDB" id="287671at2759"/>
<keyword evidence="2" id="KW-0902">Two-component regulatory system</keyword>
<dbReference type="EMBL" id="JAFCMP010000043">
    <property type="protein sequence ID" value="KAG5189917.1"/>
    <property type="molecule type" value="Genomic_DNA"/>
</dbReference>
<proteinExistence type="predicted"/>
<dbReference type="GO" id="GO:0000160">
    <property type="term" value="P:phosphorelay signal transduction system"/>
    <property type="evidence" value="ECO:0007669"/>
    <property type="project" value="UniProtKB-KW"/>
</dbReference>
<dbReference type="SUPFAM" id="SSF52172">
    <property type="entry name" value="CheY-like"/>
    <property type="match status" value="1"/>
</dbReference>
<feature type="domain" description="Response regulatory" evidence="4">
    <location>
        <begin position="4"/>
        <end position="111"/>
    </location>
</feature>
<dbReference type="PANTHER" id="PTHR45339:SF1">
    <property type="entry name" value="HYBRID SIGNAL TRANSDUCTION HISTIDINE KINASE J"/>
    <property type="match status" value="1"/>
</dbReference>
<evidence type="ECO:0000313" key="6">
    <source>
        <dbReference type="Proteomes" id="UP000664859"/>
    </source>
</evidence>
<keyword evidence="6" id="KW-1185">Reference proteome</keyword>
<organism evidence="5 6">
    <name type="scientific">Tribonema minus</name>
    <dbReference type="NCBI Taxonomy" id="303371"/>
    <lineage>
        <taxon>Eukaryota</taxon>
        <taxon>Sar</taxon>
        <taxon>Stramenopiles</taxon>
        <taxon>Ochrophyta</taxon>
        <taxon>PX clade</taxon>
        <taxon>Xanthophyceae</taxon>
        <taxon>Tribonematales</taxon>
        <taxon>Tribonemataceae</taxon>
        <taxon>Tribonema</taxon>
    </lineage>
</organism>
<comment type="caution">
    <text evidence="5">The sequence shown here is derived from an EMBL/GenBank/DDBJ whole genome shotgun (WGS) entry which is preliminary data.</text>
</comment>
<evidence type="ECO:0000259" key="4">
    <source>
        <dbReference type="PROSITE" id="PS50110"/>
    </source>
</evidence>
<dbReference type="Gene3D" id="3.40.50.2300">
    <property type="match status" value="1"/>
</dbReference>
<feature type="non-terminal residue" evidence="5">
    <location>
        <position position="111"/>
    </location>
</feature>
<protein>
    <submittedName>
        <fullName evidence="5">CheY-like superfamily protein</fullName>
    </submittedName>
</protein>
<dbReference type="PROSITE" id="PS50110">
    <property type="entry name" value="RESPONSE_REGULATORY"/>
    <property type="match status" value="1"/>
</dbReference>
<dbReference type="AlphaFoldDB" id="A0A835Z8X6"/>
<dbReference type="InterPro" id="IPR011006">
    <property type="entry name" value="CheY-like_superfamily"/>
</dbReference>
<dbReference type="SMART" id="SM00448">
    <property type="entry name" value="REC"/>
    <property type="match status" value="1"/>
</dbReference>
<name>A0A835Z8X6_9STRA</name>